<protein>
    <recommendedName>
        <fullName evidence="1">Histone deacetylase domain-containing protein</fullName>
    </recommendedName>
</protein>
<gene>
    <name evidence="2" type="ORF">JG688_00001753</name>
</gene>
<evidence type="ECO:0000313" key="2">
    <source>
        <dbReference type="EMBL" id="KAG6976053.1"/>
    </source>
</evidence>
<evidence type="ECO:0000259" key="1">
    <source>
        <dbReference type="Pfam" id="PF00850"/>
    </source>
</evidence>
<sequence length="277" mass="30249">MRSQASGFCYVNDVVLGVQRLLSKGKMKRVLVLDIDVHHGDGTQEAFYYSEQVTTISFHLREPGFFPGTGADTEVGAGRGRRNNVNVPLQRGITDDQFHGLFQRVVSKAVETVQPEVLVLVCGVNTLARDPLGGFNLTSDGICDSVEAIMALQLPVLCLGAGGYSGADASKTFAAIVATVIGQRQQLPEHIPEHDFYEEYLPNMQLVTTPVAHRPNLNTAGTLRKTEDCAFETLEQFAIGRRTRIQQVSKKRPMTAAQIGFVRTSSDLVEDATTPID</sequence>
<dbReference type="GO" id="GO:0040029">
    <property type="term" value="P:epigenetic regulation of gene expression"/>
    <property type="evidence" value="ECO:0007669"/>
    <property type="project" value="TreeGrafter"/>
</dbReference>
<comment type="caution">
    <text evidence="2">The sequence shown here is derived from an EMBL/GenBank/DDBJ whole genome shotgun (WGS) entry which is preliminary data.</text>
</comment>
<dbReference type="GO" id="GO:0004407">
    <property type="term" value="F:histone deacetylase activity"/>
    <property type="evidence" value="ECO:0007669"/>
    <property type="project" value="TreeGrafter"/>
</dbReference>
<dbReference type="InterPro" id="IPR023801">
    <property type="entry name" value="His_deacetylse_dom"/>
</dbReference>
<dbReference type="Proteomes" id="UP000709295">
    <property type="component" value="Unassembled WGS sequence"/>
</dbReference>
<dbReference type="EMBL" id="JAENGY010000042">
    <property type="protein sequence ID" value="KAG6976053.1"/>
    <property type="molecule type" value="Genomic_DNA"/>
</dbReference>
<reference evidence="2" key="1">
    <citation type="submission" date="2021-01" db="EMBL/GenBank/DDBJ databases">
        <title>Phytophthora aleatoria, a newly-described species from Pinus radiata is distinct from Phytophthora cactorum isolates based on comparative genomics.</title>
        <authorList>
            <person name="Mcdougal R."/>
            <person name="Panda P."/>
            <person name="Williams N."/>
            <person name="Studholme D.J."/>
        </authorList>
    </citation>
    <scope>NUCLEOTIDE SEQUENCE</scope>
    <source>
        <strain evidence="2">NZFS 4037</strain>
    </source>
</reference>
<keyword evidence="3" id="KW-1185">Reference proteome</keyword>
<feature type="domain" description="Histone deacetylase" evidence="1">
    <location>
        <begin position="2"/>
        <end position="179"/>
    </location>
</feature>
<accession>A0A8J5MD48</accession>
<dbReference type="PANTHER" id="PTHR10625">
    <property type="entry name" value="HISTONE DEACETYLASE HDAC1-RELATED"/>
    <property type="match status" value="1"/>
</dbReference>
<proteinExistence type="predicted"/>
<dbReference type="AlphaFoldDB" id="A0A8J5MD48"/>
<dbReference type="GO" id="GO:0005634">
    <property type="term" value="C:nucleus"/>
    <property type="evidence" value="ECO:0007669"/>
    <property type="project" value="TreeGrafter"/>
</dbReference>
<dbReference type="PANTHER" id="PTHR10625:SF10">
    <property type="entry name" value="HISTONE DEACETYLASE HDAC1"/>
    <property type="match status" value="1"/>
</dbReference>
<evidence type="ECO:0000313" key="3">
    <source>
        <dbReference type="Proteomes" id="UP000709295"/>
    </source>
</evidence>
<organism evidence="2 3">
    <name type="scientific">Phytophthora aleatoria</name>
    <dbReference type="NCBI Taxonomy" id="2496075"/>
    <lineage>
        <taxon>Eukaryota</taxon>
        <taxon>Sar</taxon>
        <taxon>Stramenopiles</taxon>
        <taxon>Oomycota</taxon>
        <taxon>Peronosporomycetes</taxon>
        <taxon>Peronosporales</taxon>
        <taxon>Peronosporaceae</taxon>
        <taxon>Phytophthora</taxon>
    </lineage>
</organism>
<name>A0A8J5MD48_9STRA</name>
<dbReference type="Pfam" id="PF00850">
    <property type="entry name" value="Hist_deacetyl"/>
    <property type="match status" value="1"/>
</dbReference>